<evidence type="ECO:0000313" key="6">
    <source>
        <dbReference type="EMBL" id="SFO43055.1"/>
    </source>
</evidence>
<dbReference type="GO" id="GO:0005829">
    <property type="term" value="C:cytosol"/>
    <property type="evidence" value="ECO:0007669"/>
    <property type="project" value="TreeGrafter"/>
</dbReference>
<dbReference type="GO" id="GO:0019262">
    <property type="term" value="P:N-acetylneuraminate catabolic process"/>
    <property type="evidence" value="ECO:0007669"/>
    <property type="project" value="TreeGrafter"/>
</dbReference>
<dbReference type="InterPro" id="IPR020625">
    <property type="entry name" value="Schiff_base-form_aldolases_AS"/>
</dbReference>
<dbReference type="PIRSF" id="PIRSF001365">
    <property type="entry name" value="DHDPS"/>
    <property type="match status" value="1"/>
</dbReference>
<dbReference type="SMART" id="SM01130">
    <property type="entry name" value="DHDPS"/>
    <property type="match status" value="1"/>
</dbReference>
<evidence type="ECO:0000256" key="3">
    <source>
        <dbReference type="PIRNR" id="PIRNR001365"/>
    </source>
</evidence>
<evidence type="ECO:0000256" key="1">
    <source>
        <dbReference type="ARBA" id="ARBA00023239"/>
    </source>
</evidence>
<dbReference type="Gene3D" id="3.20.20.70">
    <property type="entry name" value="Aldolase class I"/>
    <property type="match status" value="1"/>
</dbReference>
<dbReference type="InterPro" id="IPR013785">
    <property type="entry name" value="Aldolase_TIM"/>
</dbReference>
<protein>
    <submittedName>
        <fullName evidence="6">N-acetylneuraminate lyase</fullName>
    </submittedName>
</protein>
<dbReference type="AlphaFoldDB" id="A0A1I5H467"/>
<dbReference type="PANTHER" id="PTHR42849">
    <property type="entry name" value="N-ACETYLNEURAMINATE LYASE"/>
    <property type="match status" value="1"/>
</dbReference>
<feature type="binding site" evidence="5">
    <location>
        <position position="203"/>
    </location>
    <ligand>
        <name>pyruvate</name>
        <dbReference type="ChEBI" id="CHEBI:15361"/>
    </ligand>
</feature>
<sequence length="298" mass="32272">MDTFKGIFAALLTPFNEDESVNYEALEQLVSFVRKQGLQGIYVGGSSGEAMLQPHDERVACLEKAAEAAEGKLTLIAHVGTIATKEAIALADAAAKAGYQAISAITPYYYGFSREEVLAHYLALADASSLPLIIYNFPARTASFSTKELTELLAHPNIIGIKHTSSDMYQLERLKTFCPDALLFNGYDEMCLAGLASGADGAIGTTYNFMGDLFVALREFTLSGNIAEARKLQAIANRAIDALIEVGVMPGSKEALEIMGIPAGVSRRPFRPLTKDDRALMKEAILPIIEWREAQKNA</sequence>
<organism evidence="6 7">
    <name type="scientific">Cohaesibacter marisflavi</name>
    <dbReference type="NCBI Taxonomy" id="655353"/>
    <lineage>
        <taxon>Bacteria</taxon>
        <taxon>Pseudomonadati</taxon>
        <taxon>Pseudomonadota</taxon>
        <taxon>Alphaproteobacteria</taxon>
        <taxon>Hyphomicrobiales</taxon>
        <taxon>Cohaesibacteraceae</taxon>
    </lineage>
</organism>
<dbReference type="OrthoDB" id="9778880at2"/>
<dbReference type="PRINTS" id="PR00146">
    <property type="entry name" value="DHPICSNTHASE"/>
</dbReference>
<dbReference type="EMBL" id="FOVR01000006">
    <property type="protein sequence ID" value="SFO43055.1"/>
    <property type="molecule type" value="Genomic_DNA"/>
</dbReference>
<reference evidence="6 7" key="1">
    <citation type="submission" date="2016-10" db="EMBL/GenBank/DDBJ databases">
        <authorList>
            <person name="de Groot N.N."/>
        </authorList>
    </citation>
    <scope>NUCLEOTIDE SEQUENCE [LARGE SCALE GENOMIC DNA]</scope>
    <source>
        <strain evidence="6 7">CGMCC 1.9157</strain>
    </source>
</reference>
<keyword evidence="7" id="KW-1185">Reference proteome</keyword>
<dbReference type="STRING" id="655353.SAMN04488056_10618"/>
<evidence type="ECO:0000313" key="7">
    <source>
        <dbReference type="Proteomes" id="UP000199236"/>
    </source>
</evidence>
<dbReference type="PROSITE" id="PS00666">
    <property type="entry name" value="DHDPS_2"/>
    <property type="match status" value="1"/>
</dbReference>
<name>A0A1I5H467_9HYPH</name>
<dbReference type="Proteomes" id="UP000199236">
    <property type="component" value="Unassembled WGS sequence"/>
</dbReference>
<dbReference type="RefSeq" id="WP_090072757.1">
    <property type="nucleotide sequence ID" value="NZ_FOVR01000006.1"/>
</dbReference>
<dbReference type="NCBIfam" id="NF003164">
    <property type="entry name" value="PRK04147.1"/>
    <property type="match status" value="1"/>
</dbReference>
<feature type="active site" description="Proton donor/acceptor" evidence="4">
    <location>
        <position position="135"/>
    </location>
</feature>
<feature type="active site" description="Schiff-base intermediate with substrate" evidence="4">
    <location>
        <position position="162"/>
    </location>
</feature>
<comment type="similarity">
    <text evidence="3">Belongs to the DapA family.</text>
</comment>
<gene>
    <name evidence="6" type="ORF">SAMN04488056_10618</name>
</gene>
<accession>A0A1I5H467</accession>
<keyword evidence="2" id="KW-0704">Schiff base</keyword>
<evidence type="ECO:0000256" key="2">
    <source>
        <dbReference type="ARBA" id="ARBA00023270"/>
    </source>
</evidence>
<evidence type="ECO:0000256" key="5">
    <source>
        <dbReference type="PIRSR" id="PIRSR001365-2"/>
    </source>
</evidence>
<evidence type="ECO:0000256" key="4">
    <source>
        <dbReference type="PIRSR" id="PIRSR001365-1"/>
    </source>
</evidence>
<keyword evidence="1 3" id="KW-0456">Lyase</keyword>
<dbReference type="SUPFAM" id="SSF51569">
    <property type="entry name" value="Aldolase"/>
    <property type="match status" value="1"/>
</dbReference>
<proteinExistence type="inferred from homology"/>
<dbReference type="InterPro" id="IPR002220">
    <property type="entry name" value="DapA-like"/>
</dbReference>
<dbReference type="PANTHER" id="PTHR42849:SF1">
    <property type="entry name" value="N-ACETYLNEURAMINATE LYASE"/>
    <property type="match status" value="1"/>
</dbReference>
<dbReference type="Pfam" id="PF00701">
    <property type="entry name" value="DHDPS"/>
    <property type="match status" value="1"/>
</dbReference>
<dbReference type="GO" id="GO:0008747">
    <property type="term" value="F:N-acetylneuraminate lyase activity"/>
    <property type="evidence" value="ECO:0007669"/>
    <property type="project" value="TreeGrafter"/>
</dbReference>